<dbReference type="InterPro" id="IPR016155">
    <property type="entry name" value="Mopterin_synth/thiamin_S_b"/>
</dbReference>
<comment type="caution">
    <text evidence="1">The sequence shown here is derived from an EMBL/GenBank/DDBJ whole genome shotgun (WGS) entry which is preliminary data.</text>
</comment>
<reference evidence="1" key="1">
    <citation type="submission" date="2022-09" db="EMBL/GenBank/DDBJ databases">
        <title>Haloadaptaus new haloarchaeum isolated from saline soil.</title>
        <authorList>
            <person name="Duran-Viseras A."/>
            <person name="Sanchez-Porro C."/>
            <person name="Ventosa A."/>
        </authorList>
    </citation>
    <scope>NUCLEOTIDE SEQUENCE</scope>
    <source>
        <strain evidence="1">F3-133</strain>
    </source>
</reference>
<sequence>MPTVRIPAVLSETGGSRNVEVDGDTVLAAVHAYTEEYGSELEDNVLGNGEVKEYINVYVNGKDVRDIDGVDTQVGDGDEIRIIPAASGG</sequence>
<dbReference type="InterPro" id="IPR054834">
    <property type="entry name" value="SAMP1_3"/>
</dbReference>
<organism evidence="1 2">
    <name type="scientific">Halorutilus salinus</name>
    <dbReference type="NCBI Taxonomy" id="2487751"/>
    <lineage>
        <taxon>Archaea</taxon>
        <taxon>Methanobacteriati</taxon>
        <taxon>Methanobacteriota</taxon>
        <taxon>Stenosarchaea group</taxon>
        <taxon>Halobacteria</taxon>
        <taxon>Halorutilales</taxon>
        <taxon>Halorutilaceae</taxon>
        <taxon>Halorutilus</taxon>
    </lineage>
</organism>
<protein>
    <submittedName>
        <fullName evidence="1">MoaD/ThiS family protein</fullName>
    </submittedName>
</protein>
<dbReference type="InterPro" id="IPR052045">
    <property type="entry name" value="Sulfur_Carrier/Prot_Modifier"/>
</dbReference>
<dbReference type="InterPro" id="IPR003749">
    <property type="entry name" value="ThiS/MoaD-like"/>
</dbReference>
<evidence type="ECO:0000313" key="1">
    <source>
        <dbReference type="EMBL" id="MCX2818788.1"/>
    </source>
</evidence>
<gene>
    <name evidence="1" type="ORF">EGH25_05415</name>
</gene>
<dbReference type="NCBIfam" id="NF041918">
    <property type="entry name" value="SAMP1"/>
    <property type="match status" value="1"/>
</dbReference>
<dbReference type="InterPro" id="IPR012675">
    <property type="entry name" value="Beta-grasp_dom_sf"/>
</dbReference>
<evidence type="ECO:0000313" key="2">
    <source>
        <dbReference type="Proteomes" id="UP001149411"/>
    </source>
</evidence>
<dbReference type="Pfam" id="PF02597">
    <property type="entry name" value="ThiS"/>
    <property type="match status" value="1"/>
</dbReference>
<keyword evidence="2" id="KW-1185">Reference proteome</keyword>
<dbReference type="PANTHER" id="PTHR38031">
    <property type="entry name" value="SULFUR CARRIER PROTEIN SLR0821-RELATED"/>
    <property type="match status" value="1"/>
</dbReference>
<dbReference type="Proteomes" id="UP001149411">
    <property type="component" value="Unassembled WGS sequence"/>
</dbReference>
<dbReference type="EMBL" id="RKLV01000004">
    <property type="protein sequence ID" value="MCX2818788.1"/>
    <property type="molecule type" value="Genomic_DNA"/>
</dbReference>
<dbReference type="RefSeq" id="WP_266086628.1">
    <property type="nucleotide sequence ID" value="NZ_RKLV01000004.1"/>
</dbReference>
<proteinExistence type="predicted"/>
<dbReference type="SUPFAM" id="SSF54285">
    <property type="entry name" value="MoaD/ThiS"/>
    <property type="match status" value="1"/>
</dbReference>
<accession>A0A9Q4C3V6</accession>
<dbReference type="AlphaFoldDB" id="A0A9Q4C3V6"/>
<name>A0A9Q4C3V6_9EURY</name>
<dbReference type="Gene3D" id="3.10.20.30">
    <property type="match status" value="1"/>
</dbReference>
<dbReference type="PANTHER" id="PTHR38031:SF1">
    <property type="entry name" value="SULFUR CARRIER PROTEIN CYSO"/>
    <property type="match status" value="1"/>
</dbReference>